<evidence type="ECO:0000313" key="3">
    <source>
        <dbReference type="Proteomes" id="UP000816034"/>
    </source>
</evidence>
<dbReference type="AlphaFoldDB" id="A0AA88KNW3"/>
<keyword evidence="1" id="KW-0812">Transmembrane</keyword>
<reference evidence="2 3" key="1">
    <citation type="journal article" date="2018" name="BMC Genomics">
        <title>The genome of Naegleria lovaniensis, the basis for a comparative approach to unravel pathogenicity factors of the human pathogenic amoeba N. fowleri.</title>
        <authorList>
            <person name="Liechti N."/>
            <person name="Schurch N."/>
            <person name="Bruggmann R."/>
            <person name="Wittwer M."/>
        </authorList>
    </citation>
    <scope>NUCLEOTIDE SEQUENCE [LARGE SCALE GENOMIC DNA]</scope>
    <source>
        <strain evidence="2 3">ATCC 30569</strain>
    </source>
</reference>
<sequence>MQENGSHTSPSLIHFTVNKKQLTTIVLVSVVGILLLTYLLIYYSLKNRFPHQLPIRGCILPKDSQEKSTSPPRKKNRMAVILSGAIRAFPKVYLFIRNSFFARNEYPDLYISLVYKDSESELGAYNQMKRYLKNVKYESVEFLNMTRLTERVKHLYPDFPFPREKCKEFLTYEGCHNWISSLSLFRNGFVQMKSYNDKMMQEHKLTTNYYDLVFRLRTDILFEQNIDLLHFNVEFNKFYTSQLYYWEGFNDQIGFGSIQVMESYSTLLYHINAISAKEGSYNPERFLKYHLTRKHAFQFLPISYRVVRSIDFASHTRETRAPFDDFTHATV</sequence>
<evidence type="ECO:0000313" key="2">
    <source>
        <dbReference type="EMBL" id="KAG2388464.1"/>
    </source>
</evidence>
<keyword evidence="1" id="KW-0472">Membrane</keyword>
<proteinExistence type="predicted"/>
<organism evidence="2 3">
    <name type="scientific">Naegleria lovaniensis</name>
    <name type="common">Amoeba</name>
    <dbReference type="NCBI Taxonomy" id="51637"/>
    <lineage>
        <taxon>Eukaryota</taxon>
        <taxon>Discoba</taxon>
        <taxon>Heterolobosea</taxon>
        <taxon>Tetramitia</taxon>
        <taxon>Eutetramitia</taxon>
        <taxon>Vahlkampfiidae</taxon>
        <taxon>Naegleria</taxon>
    </lineage>
</organism>
<name>A0AA88KNW3_NAELO</name>
<comment type="caution">
    <text evidence="2">The sequence shown here is derived from an EMBL/GenBank/DDBJ whole genome shotgun (WGS) entry which is preliminary data.</text>
</comment>
<dbReference type="Proteomes" id="UP000816034">
    <property type="component" value="Unassembled WGS sequence"/>
</dbReference>
<protein>
    <submittedName>
        <fullName evidence="2">Uncharacterized protein</fullName>
    </submittedName>
</protein>
<gene>
    <name evidence="2" type="ORF">C9374_000628</name>
</gene>
<dbReference type="RefSeq" id="XP_044552456.1">
    <property type="nucleotide sequence ID" value="XM_044696122.1"/>
</dbReference>
<accession>A0AA88KNW3</accession>
<dbReference type="EMBL" id="PYSW02000010">
    <property type="protein sequence ID" value="KAG2388464.1"/>
    <property type="molecule type" value="Genomic_DNA"/>
</dbReference>
<dbReference type="GeneID" id="68093090"/>
<keyword evidence="3" id="KW-1185">Reference proteome</keyword>
<keyword evidence="1" id="KW-1133">Transmembrane helix</keyword>
<evidence type="ECO:0000256" key="1">
    <source>
        <dbReference type="SAM" id="Phobius"/>
    </source>
</evidence>
<feature type="transmembrane region" description="Helical" evidence="1">
    <location>
        <begin position="22"/>
        <end position="43"/>
    </location>
</feature>